<sequence length="102" mass="11447">MHGRAAEDLGNDDKERPLRTLRFASASKNSIDKTVCDLSRTCIILTAFSVLFQQLNICSSSANAAVDIQKDKMLKSSANIEQLILFFSFNSCLTLQYHCLYH</sequence>
<proteinExistence type="predicted"/>
<gene>
    <name evidence="1" type="ORF">OCTVUL_1B007256</name>
</gene>
<dbReference type="Proteomes" id="UP001162480">
    <property type="component" value="Chromosome 2"/>
</dbReference>
<accession>A0AA36AM06</accession>
<dbReference type="EMBL" id="OX597815">
    <property type="protein sequence ID" value="CAI9718680.1"/>
    <property type="molecule type" value="Genomic_DNA"/>
</dbReference>
<evidence type="ECO:0000313" key="1">
    <source>
        <dbReference type="EMBL" id="CAI9718680.1"/>
    </source>
</evidence>
<name>A0AA36AM06_OCTVU</name>
<reference evidence="1" key="1">
    <citation type="submission" date="2023-08" db="EMBL/GenBank/DDBJ databases">
        <authorList>
            <person name="Alioto T."/>
            <person name="Alioto T."/>
            <person name="Gomez Garrido J."/>
        </authorList>
    </citation>
    <scope>NUCLEOTIDE SEQUENCE</scope>
</reference>
<dbReference type="AlphaFoldDB" id="A0AA36AM06"/>
<protein>
    <submittedName>
        <fullName evidence="1">Uncharacterized protein</fullName>
    </submittedName>
</protein>
<evidence type="ECO:0000313" key="2">
    <source>
        <dbReference type="Proteomes" id="UP001162480"/>
    </source>
</evidence>
<organism evidence="1 2">
    <name type="scientific">Octopus vulgaris</name>
    <name type="common">Common octopus</name>
    <dbReference type="NCBI Taxonomy" id="6645"/>
    <lineage>
        <taxon>Eukaryota</taxon>
        <taxon>Metazoa</taxon>
        <taxon>Spiralia</taxon>
        <taxon>Lophotrochozoa</taxon>
        <taxon>Mollusca</taxon>
        <taxon>Cephalopoda</taxon>
        <taxon>Coleoidea</taxon>
        <taxon>Octopodiformes</taxon>
        <taxon>Octopoda</taxon>
        <taxon>Incirrata</taxon>
        <taxon>Octopodidae</taxon>
        <taxon>Octopus</taxon>
    </lineage>
</organism>
<keyword evidence="2" id="KW-1185">Reference proteome</keyword>